<name>F4RLR2_MELLP</name>
<accession>F4RLR2</accession>
<dbReference type="VEuPathDB" id="FungiDB:MELLADRAFT_86418"/>
<dbReference type="OrthoDB" id="10580884at2759"/>
<dbReference type="KEGG" id="mlr:MELLADRAFT_86418"/>
<gene>
    <name evidence="2" type="ORF">MELLADRAFT_86418</name>
</gene>
<evidence type="ECO:0000313" key="3">
    <source>
        <dbReference type="Proteomes" id="UP000001072"/>
    </source>
</evidence>
<feature type="compositionally biased region" description="Basic residues" evidence="1">
    <location>
        <begin position="301"/>
        <end position="313"/>
    </location>
</feature>
<dbReference type="Proteomes" id="UP000001072">
    <property type="component" value="Unassembled WGS sequence"/>
</dbReference>
<evidence type="ECO:0000256" key="1">
    <source>
        <dbReference type="SAM" id="MobiDB-lite"/>
    </source>
</evidence>
<dbReference type="InParanoid" id="F4RLR2"/>
<reference evidence="3" key="1">
    <citation type="journal article" date="2011" name="Proc. Natl. Acad. Sci. U.S.A.">
        <title>Obligate biotrophy features unraveled by the genomic analysis of rust fungi.</title>
        <authorList>
            <person name="Duplessis S."/>
            <person name="Cuomo C.A."/>
            <person name="Lin Y.-C."/>
            <person name="Aerts A."/>
            <person name="Tisserant E."/>
            <person name="Veneault-Fourrey C."/>
            <person name="Joly D.L."/>
            <person name="Hacquard S."/>
            <person name="Amselem J."/>
            <person name="Cantarel B.L."/>
            <person name="Chiu R."/>
            <person name="Coutinho P.M."/>
            <person name="Feau N."/>
            <person name="Field M."/>
            <person name="Frey P."/>
            <person name="Gelhaye E."/>
            <person name="Goldberg J."/>
            <person name="Grabherr M.G."/>
            <person name="Kodira C.D."/>
            <person name="Kohler A."/>
            <person name="Kuees U."/>
            <person name="Lindquist E.A."/>
            <person name="Lucas S.M."/>
            <person name="Mago R."/>
            <person name="Mauceli E."/>
            <person name="Morin E."/>
            <person name="Murat C."/>
            <person name="Pangilinan J.L."/>
            <person name="Park R."/>
            <person name="Pearson M."/>
            <person name="Quesneville H."/>
            <person name="Rouhier N."/>
            <person name="Sakthikumar S."/>
            <person name="Salamov A.A."/>
            <person name="Schmutz J."/>
            <person name="Selles B."/>
            <person name="Shapiro H."/>
            <person name="Tanguay P."/>
            <person name="Tuskan G.A."/>
            <person name="Henrissat B."/>
            <person name="Van de Peer Y."/>
            <person name="Rouze P."/>
            <person name="Ellis J.G."/>
            <person name="Dodds P.N."/>
            <person name="Schein J.E."/>
            <person name="Zhong S."/>
            <person name="Hamelin R.C."/>
            <person name="Grigoriev I.V."/>
            <person name="Szabo L.J."/>
            <person name="Martin F."/>
        </authorList>
    </citation>
    <scope>NUCLEOTIDE SEQUENCE [LARGE SCALE GENOMIC DNA]</scope>
    <source>
        <strain evidence="3">98AG31 / pathotype 3-4-7</strain>
    </source>
</reference>
<dbReference type="RefSeq" id="XP_007410023.1">
    <property type="nucleotide sequence ID" value="XM_007409961.1"/>
</dbReference>
<protein>
    <submittedName>
        <fullName evidence="2">Uncharacterized protein</fullName>
    </submittedName>
</protein>
<feature type="compositionally biased region" description="Polar residues" evidence="1">
    <location>
        <begin position="253"/>
        <end position="263"/>
    </location>
</feature>
<dbReference type="HOGENOM" id="CLU_052203_1_1_1"/>
<evidence type="ECO:0000313" key="2">
    <source>
        <dbReference type="EMBL" id="EGG06583.1"/>
    </source>
</evidence>
<dbReference type="EMBL" id="GL883107">
    <property type="protein sequence ID" value="EGG06583.1"/>
    <property type="molecule type" value="Genomic_DNA"/>
</dbReference>
<dbReference type="AlphaFoldDB" id="F4RLR2"/>
<proteinExistence type="predicted"/>
<organism evidence="3">
    <name type="scientific">Melampsora larici-populina (strain 98AG31 / pathotype 3-4-7)</name>
    <name type="common">Poplar leaf rust fungus</name>
    <dbReference type="NCBI Taxonomy" id="747676"/>
    <lineage>
        <taxon>Eukaryota</taxon>
        <taxon>Fungi</taxon>
        <taxon>Dikarya</taxon>
        <taxon>Basidiomycota</taxon>
        <taxon>Pucciniomycotina</taxon>
        <taxon>Pucciniomycetes</taxon>
        <taxon>Pucciniales</taxon>
        <taxon>Melampsoraceae</taxon>
        <taxon>Melampsora</taxon>
    </lineage>
</organism>
<sequence length="325" mass="35425">MSQSTFHGLYVSGLFEVEEKTSPENGWRSEWQTYTVSIVCTGANRDHRLLYEIQAKGFSAAQFWLWQDNIYFLRGSFFPSNSSTTSQDQLIFEGSEAILLAQADDFLGETINSVGITGVGVVLEKKTIVEACCQYLKKVGATEDPLSTVVTVQHSKYHPTLKATKTSKVEYLIRPSPNLSGIASIIKPGRECQIHGFIKDFNEATSSYVVVVNKVFLTDTFSDPDDKTKPKIGLPESASKKPMKVGAEFKSPLPTSASASNAALDTPDTSFSTVSSSIASTSKNPIPCNFDDLSSLPAPPAKKKARCQPKRKASNPAPVEGSEEY</sequence>
<dbReference type="GeneID" id="18934181"/>
<feature type="compositionally biased region" description="Low complexity" evidence="1">
    <location>
        <begin position="266"/>
        <end position="282"/>
    </location>
</feature>
<feature type="region of interest" description="Disordered" evidence="1">
    <location>
        <begin position="225"/>
        <end position="325"/>
    </location>
</feature>
<keyword evidence="3" id="KW-1185">Reference proteome</keyword>